<evidence type="ECO:0000256" key="1">
    <source>
        <dbReference type="SAM" id="SignalP"/>
    </source>
</evidence>
<dbReference type="AlphaFoldDB" id="A0A9E2KIM4"/>
<feature type="chain" id="PRO_5038855850" evidence="1">
    <location>
        <begin position="18"/>
        <end position="184"/>
    </location>
</feature>
<proteinExistence type="predicted"/>
<dbReference type="EMBL" id="JAHLFO010000128">
    <property type="protein sequence ID" value="MBU3814704.1"/>
    <property type="molecule type" value="Genomic_DNA"/>
</dbReference>
<keyword evidence="1" id="KW-0732">Signal</keyword>
<dbReference type="InterPro" id="IPR032242">
    <property type="entry name" value="DUF5043"/>
</dbReference>
<accession>A0A9E2KIM4</accession>
<dbReference type="Pfam" id="PF16446">
    <property type="entry name" value="DUF5043"/>
    <property type="match status" value="1"/>
</dbReference>
<comment type="caution">
    <text evidence="2">The sequence shown here is derived from an EMBL/GenBank/DDBJ whole genome shotgun (WGS) entry which is preliminary data.</text>
</comment>
<reference evidence="2" key="1">
    <citation type="journal article" date="2021" name="PeerJ">
        <title>Extensive microbial diversity within the chicken gut microbiome revealed by metagenomics and culture.</title>
        <authorList>
            <person name="Gilroy R."/>
            <person name="Ravi A."/>
            <person name="Getino M."/>
            <person name="Pursley I."/>
            <person name="Horton D.L."/>
            <person name="Alikhan N.F."/>
            <person name="Baker D."/>
            <person name="Gharbi K."/>
            <person name="Hall N."/>
            <person name="Watson M."/>
            <person name="Adriaenssens E.M."/>
            <person name="Foster-Nyarko E."/>
            <person name="Jarju S."/>
            <person name="Secka A."/>
            <person name="Antonio M."/>
            <person name="Oren A."/>
            <person name="Chaudhuri R.R."/>
            <person name="La Ragione R."/>
            <person name="Hildebrand F."/>
            <person name="Pallen M.J."/>
        </authorList>
    </citation>
    <scope>NUCLEOTIDE SEQUENCE</scope>
    <source>
        <strain evidence="2">B3-3758</strain>
    </source>
</reference>
<feature type="signal peptide" evidence="1">
    <location>
        <begin position="1"/>
        <end position="17"/>
    </location>
</feature>
<protein>
    <submittedName>
        <fullName evidence="2">DUF5043 domain-containing protein</fullName>
    </submittedName>
</protein>
<gene>
    <name evidence="2" type="ORF">H9791_09415</name>
</gene>
<evidence type="ECO:0000313" key="2">
    <source>
        <dbReference type="EMBL" id="MBU3814704.1"/>
    </source>
</evidence>
<dbReference type="Proteomes" id="UP000824236">
    <property type="component" value="Unassembled WGS sequence"/>
</dbReference>
<name>A0A9E2KIM4_9BACE</name>
<reference evidence="2" key="2">
    <citation type="submission" date="2021-04" db="EMBL/GenBank/DDBJ databases">
        <authorList>
            <person name="Gilroy R."/>
        </authorList>
    </citation>
    <scope>NUCLEOTIDE SEQUENCE</scope>
    <source>
        <strain evidence="2">B3-3758</strain>
    </source>
</reference>
<sequence>MKIFPFLLSLWITSAFAQDDSSWEVNHYEHTRTFVEEGYTYQCDIKHGYVTLYNKDNKWTYADQIDKRTGKIYTTNLESSTPVDEDSVNAMLSIIDQAFSREEAQRIADDSFMIILFISPITGKVEEVCYNFFVFDACAKIPLSYYRDIEMKMKEKIHIQLTEEDKHLNFILLAGNHTPIGRPE</sequence>
<evidence type="ECO:0000313" key="3">
    <source>
        <dbReference type="Proteomes" id="UP000824236"/>
    </source>
</evidence>
<organism evidence="2 3">
    <name type="scientific">Candidatus Bacteroides intestinipullorum</name>
    <dbReference type="NCBI Taxonomy" id="2838471"/>
    <lineage>
        <taxon>Bacteria</taxon>
        <taxon>Pseudomonadati</taxon>
        <taxon>Bacteroidota</taxon>
        <taxon>Bacteroidia</taxon>
        <taxon>Bacteroidales</taxon>
        <taxon>Bacteroidaceae</taxon>
        <taxon>Bacteroides</taxon>
    </lineage>
</organism>